<dbReference type="InterPro" id="IPR035979">
    <property type="entry name" value="RBD_domain_sf"/>
</dbReference>
<dbReference type="Pfam" id="PF00076">
    <property type="entry name" value="RRM_1"/>
    <property type="match status" value="1"/>
</dbReference>
<feature type="compositionally biased region" description="Basic and acidic residues" evidence="2">
    <location>
        <begin position="610"/>
        <end position="624"/>
    </location>
</feature>
<proteinExistence type="predicted"/>
<evidence type="ECO:0000256" key="2">
    <source>
        <dbReference type="SAM" id="MobiDB-lite"/>
    </source>
</evidence>
<dbReference type="CDD" id="cd00590">
    <property type="entry name" value="RRM_SF"/>
    <property type="match status" value="1"/>
</dbReference>
<dbReference type="PANTHER" id="PTHR34427:SF5">
    <property type="entry name" value="DUF4283 DOMAIN-CONTAINING PROTEIN"/>
    <property type="match status" value="1"/>
</dbReference>
<dbReference type="PROSITE" id="PS50102">
    <property type="entry name" value="RRM"/>
    <property type="match status" value="1"/>
</dbReference>
<feature type="compositionally biased region" description="Acidic residues" evidence="2">
    <location>
        <begin position="560"/>
        <end position="572"/>
    </location>
</feature>
<dbReference type="SUPFAM" id="SSF54928">
    <property type="entry name" value="RNA-binding domain, RBD"/>
    <property type="match status" value="1"/>
</dbReference>
<dbReference type="Gene3D" id="3.30.70.330">
    <property type="match status" value="1"/>
</dbReference>
<dbReference type="InterPro" id="IPR000504">
    <property type="entry name" value="RRM_dom"/>
</dbReference>
<dbReference type="SMART" id="SM00360">
    <property type="entry name" value="RRM"/>
    <property type="match status" value="1"/>
</dbReference>
<name>A0AA39RPZ0_ACESA</name>
<organism evidence="4 5">
    <name type="scientific">Acer saccharum</name>
    <name type="common">Sugar maple</name>
    <dbReference type="NCBI Taxonomy" id="4024"/>
    <lineage>
        <taxon>Eukaryota</taxon>
        <taxon>Viridiplantae</taxon>
        <taxon>Streptophyta</taxon>
        <taxon>Embryophyta</taxon>
        <taxon>Tracheophyta</taxon>
        <taxon>Spermatophyta</taxon>
        <taxon>Magnoliopsida</taxon>
        <taxon>eudicotyledons</taxon>
        <taxon>Gunneridae</taxon>
        <taxon>Pentapetalae</taxon>
        <taxon>rosids</taxon>
        <taxon>malvids</taxon>
        <taxon>Sapindales</taxon>
        <taxon>Sapindaceae</taxon>
        <taxon>Hippocastanoideae</taxon>
        <taxon>Acereae</taxon>
        <taxon>Acer</taxon>
    </lineage>
</organism>
<feature type="region of interest" description="Disordered" evidence="2">
    <location>
        <begin position="610"/>
        <end position="670"/>
    </location>
</feature>
<feature type="region of interest" description="Disordered" evidence="2">
    <location>
        <begin position="556"/>
        <end position="583"/>
    </location>
</feature>
<feature type="domain" description="RRM" evidence="3">
    <location>
        <begin position="30"/>
        <end position="107"/>
    </location>
</feature>
<gene>
    <name evidence="4" type="ORF">LWI29_038435</name>
</gene>
<dbReference type="PANTHER" id="PTHR34427">
    <property type="entry name" value="DUF4283 DOMAIN PROTEIN"/>
    <property type="match status" value="1"/>
</dbReference>
<protein>
    <recommendedName>
        <fullName evidence="3">RRM domain-containing protein</fullName>
    </recommendedName>
</protein>
<evidence type="ECO:0000313" key="5">
    <source>
        <dbReference type="Proteomes" id="UP001168877"/>
    </source>
</evidence>
<accession>A0AA39RPZ0</accession>
<keyword evidence="5" id="KW-1185">Reference proteome</keyword>
<reference evidence="4" key="2">
    <citation type="submission" date="2023-06" db="EMBL/GenBank/DDBJ databases">
        <authorList>
            <person name="Swenson N.G."/>
            <person name="Wegrzyn J.L."/>
            <person name="Mcevoy S.L."/>
        </authorList>
    </citation>
    <scope>NUCLEOTIDE SEQUENCE</scope>
    <source>
        <strain evidence="4">NS2018</strain>
        <tissue evidence="4">Leaf</tissue>
    </source>
</reference>
<keyword evidence="1" id="KW-0694">RNA-binding</keyword>
<evidence type="ECO:0000259" key="3">
    <source>
        <dbReference type="PROSITE" id="PS50102"/>
    </source>
</evidence>
<sequence length="790" mass="88355">MREVFRERYSQKLGSSEFNGGSKDFRESLVSVFIGNLNPIVDSASLWSIFKIFGRVRDVFLSAKQSQKNNSFAFIRFETLEEASKVAKKVNGMHVYGWPITAKVASYDWKSRLLSGRSQKGDDNISSRKLGGVRMGKEVESRRVERTRTVQEGRSYAEVARKTTHPNPKVDERINLTWTTDREEYEWLSRSAIGILRSFSSVEGVNKKLEDRGFGYTSTILGGKDILWTFETSCDRDGFVNNSFFWKECFSTMKAWGGLNRMPSSSKLYWVDVHGVPLICWSKAFFKRLGDLVGETLWIDEETEQRKRLDVGKILISAPSGESLTREVEVLVGGRSFPVKLVEQTTQLSIGWLSNHLKVKPHGSNLNNSVNKDDFGMFSREACPVVGSGSDRCREGLGKVASDSFRGEKNFRKDVREQVSKNNIRLNGEAIGGSGVGKEKGKGVWIPSRKFRAYGRNGSIRFKSQSGLDGRIRRDRMDSSSSSSDPAVGPKVYFKKHTGECSIGPTRWWKESGPSLGLCGDGLHGASGEDAGVQKYSKGLGQSVEARKASTVSNQFYDSLSDDNGEEMESEDTQSTLGGKDDLSIQVVPETQFSSDRGIELMVDLREKGDCGEEQISGREKITMEEMTGQGKEDNQRKEGDKSNSGRRCSGNVMLMPMKKPRGKKNPSSVKIHPMVTRGLKGLCFEKSFKGKNRRVLWNLEDEITKVIERREARGRCREEAGPAVVGANLENAGEVNIIEGRGTSWNTEEEVAKVIEVGADLGFDYNGNEDEIVEYLSLREKEDDDREEE</sequence>
<comment type="caution">
    <text evidence="4">The sequence shown here is derived from an EMBL/GenBank/DDBJ whole genome shotgun (WGS) entry which is preliminary data.</text>
</comment>
<feature type="region of interest" description="Disordered" evidence="2">
    <location>
        <begin position="465"/>
        <end position="491"/>
    </location>
</feature>
<feature type="compositionally biased region" description="Basic and acidic residues" evidence="2">
    <location>
        <begin position="631"/>
        <end position="644"/>
    </location>
</feature>
<dbReference type="InterPro" id="IPR012677">
    <property type="entry name" value="Nucleotide-bd_a/b_plait_sf"/>
</dbReference>
<evidence type="ECO:0000256" key="1">
    <source>
        <dbReference type="PROSITE-ProRule" id="PRU00176"/>
    </source>
</evidence>
<dbReference type="GO" id="GO:0003723">
    <property type="term" value="F:RNA binding"/>
    <property type="evidence" value="ECO:0007669"/>
    <property type="project" value="UniProtKB-UniRule"/>
</dbReference>
<dbReference type="AlphaFoldDB" id="A0AA39RPZ0"/>
<dbReference type="Proteomes" id="UP001168877">
    <property type="component" value="Unassembled WGS sequence"/>
</dbReference>
<evidence type="ECO:0000313" key="4">
    <source>
        <dbReference type="EMBL" id="KAK0577775.1"/>
    </source>
</evidence>
<reference evidence="4" key="1">
    <citation type="journal article" date="2022" name="Plant J.">
        <title>Strategies of tolerance reflected in two North American maple genomes.</title>
        <authorList>
            <person name="McEvoy S.L."/>
            <person name="Sezen U.U."/>
            <person name="Trouern-Trend A."/>
            <person name="McMahon S.M."/>
            <person name="Schaberg P.G."/>
            <person name="Yang J."/>
            <person name="Wegrzyn J.L."/>
            <person name="Swenson N.G."/>
        </authorList>
    </citation>
    <scope>NUCLEOTIDE SEQUENCE</scope>
    <source>
        <strain evidence="4">NS2018</strain>
    </source>
</reference>
<dbReference type="EMBL" id="JAUESC010000386">
    <property type="protein sequence ID" value="KAK0577775.1"/>
    <property type="molecule type" value="Genomic_DNA"/>
</dbReference>